<organism evidence="1 2">
    <name type="scientific">Virgibacillus dokdonensis</name>
    <dbReference type="NCBI Taxonomy" id="302167"/>
    <lineage>
        <taxon>Bacteria</taxon>
        <taxon>Bacillati</taxon>
        <taxon>Bacillota</taxon>
        <taxon>Bacilli</taxon>
        <taxon>Bacillales</taxon>
        <taxon>Bacillaceae</taxon>
        <taxon>Virgibacillus</taxon>
    </lineage>
</organism>
<dbReference type="KEGG" id="vpn:A21D_03528"/>
<proteinExistence type="predicted"/>
<dbReference type="Proteomes" id="UP000234237">
    <property type="component" value="Chromosome"/>
</dbReference>
<dbReference type="EMBL" id="CP018622">
    <property type="protein sequence ID" value="AUJ26562.1"/>
    <property type="molecule type" value="Genomic_DNA"/>
</dbReference>
<evidence type="ECO:0000313" key="1">
    <source>
        <dbReference type="EMBL" id="AUJ26562.1"/>
    </source>
</evidence>
<name>A0A2K9J3M2_9BACI</name>
<accession>A0A2K9J3M2</accession>
<dbReference type="RefSeq" id="WP_101933961.1">
    <property type="nucleotide sequence ID" value="NZ_CP018622.1"/>
</dbReference>
<sequence length="149" mass="16575">MKKWTLVLLIAAFGFLVGWDKQESATSFESDEITKEFIEKNLDIGMTESQVIDLLGEADAIGVDAKDALPSWRYDIGAPGDYENEIDKQLGEGIVDAIDIEAIQNGTVKMQLFINWEDGKIIHVANSYLENGESVTYHLLGDGTIKYDK</sequence>
<reference evidence="2" key="1">
    <citation type="submission" date="2016-11" db="EMBL/GenBank/DDBJ databases">
        <title>Complete genome sequence of Virgibacillus pantothenticus 21D, a halophilic bacterium isolated from the deep hypersaline anoxic basin Discovery in the Mediterranean Sea.</title>
        <authorList>
            <person name="Zeaiter Z."/>
            <person name="Booth J.M."/>
            <person name="Prosdocimi E.M."/>
            <person name="Mapelli F."/>
            <person name="Fusi M."/>
            <person name="Daffonchio D."/>
            <person name="Borin S."/>
            <person name="Crotti E."/>
        </authorList>
    </citation>
    <scope>NUCLEOTIDE SEQUENCE [LARGE SCALE GENOMIC DNA]</scope>
    <source>
        <strain evidence="2">21D</strain>
    </source>
</reference>
<gene>
    <name evidence="1" type="ORF">A21D_03528</name>
</gene>
<evidence type="ECO:0000313" key="2">
    <source>
        <dbReference type="Proteomes" id="UP000234237"/>
    </source>
</evidence>
<protein>
    <submittedName>
        <fullName evidence="1">Uncharacterized protein</fullName>
    </submittedName>
</protein>
<dbReference type="AlphaFoldDB" id="A0A2K9J3M2"/>